<dbReference type="EMBL" id="FOUY01000042">
    <property type="protein sequence ID" value="SFO29697.1"/>
    <property type="molecule type" value="Genomic_DNA"/>
</dbReference>
<evidence type="ECO:0000313" key="3">
    <source>
        <dbReference type="EMBL" id="SFO29697.1"/>
    </source>
</evidence>
<feature type="compositionally biased region" description="Low complexity" evidence="1">
    <location>
        <begin position="134"/>
        <end position="144"/>
    </location>
</feature>
<dbReference type="RefSeq" id="WP_093352760.1">
    <property type="nucleotide sequence ID" value="NZ_FOUY01000042.1"/>
</dbReference>
<feature type="compositionally biased region" description="Low complexity" evidence="1">
    <location>
        <begin position="75"/>
        <end position="86"/>
    </location>
</feature>
<evidence type="ECO:0000256" key="2">
    <source>
        <dbReference type="SAM" id="Phobius"/>
    </source>
</evidence>
<feature type="compositionally biased region" description="Low complexity" evidence="1">
    <location>
        <begin position="94"/>
        <end position="120"/>
    </location>
</feature>
<evidence type="ECO:0000256" key="1">
    <source>
        <dbReference type="SAM" id="MobiDB-lite"/>
    </source>
</evidence>
<proteinExistence type="predicted"/>
<keyword evidence="4" id="KW-1185">Reference proteome</keyword>
<dbReference type="STRING" id="260086.SAMN05216207_104229"/>
<protein>
    <submittedName>
        <fullName evidence="3">Uncharacterized protein</fullName>
    </submittedName>
</protein>
<name>A0A1I5G0Z7_PSUAM</name>
<keyword evidence="2" id="KW-1133">Transmembrane helix</keyword>
<accession>A0A1I5G0Z7</accession>
<dbReference type="AlphaFoldDB" id="A0A1I5G0Z7"/>
<reference evidence="3 4" key="1">
    <citation type="submission" date="2016-10" db="EMBL/GenBank/DDBJ databases">
        <authorList>
            <person name="de Groot N.N."/>
        </authorList>
    </citation>
    <scope>NUCLEOTIDE SEQUENCE [LARGE SCALE GENOMIC DNA]</scope>
    <source>
        <strain evidence="3 4">CGMCC 4.1877</strain>
    </source>
</reference>
<sequence length="232" mass="23606">MTAPNLPRVTPSAAPSGPGAARRGWSSHVRVGRYGPRLLLRCAFVGLALVVLVLLLTGCGNGELPASWQTPVPPSSSAAPTTSSSPTPSPTPAPTTTRESPSPTATPDSTAPSASQAPRTDGGDGTGGSGGGQAQRNGAGTPIWPAADSAAAQRMQQQADRGGDPWLLDPEEVTISYVGAELGFRDPSLSRLAPGTYAVSDGRSPARATVTLEQTVRQGPGGIWLVTHVDRS</sequence>
<organism evidence="3 4">
    <name type="scientific">Pseudonocardia ammonioxydans</name>
    <dbReference type="NCBI Taxonomy" id="260086"/>
    <lineage>
        <taxon>Bacteria</taxon>
        <taxon>Bacillati</taxon>
        <taxon>Actinomycetota</taxon>
        <taxon>Actinomycetes</taxon>
        <taxon>Pseudonocardiales</taxon>
        <taxon>Pseudonocardiaceae</taxon>
        <taxon>Pseudonocardia</taxon>
    </lineage>
</organism>
<evidence type="ECO:0000313" key="4">
    <source>
        <dbReference type="Proteomes" id="UP000199614"/>
    </source>
</evidence>
<keyword evidence="2" id="KW-0472">Membrane</keyword>
<feature type="region of interest" description="Disordered" evidence="1">
    <location>
        <begin position="66"/>
        <end position="144"/>
    </location>
</feature>
<feature type="compositionally biased region" description="Gly residues" evidence="1">
    <location>
        <begin position="123"/>
        <end position="133"/>
    </location>
</feature>
<feature type="compositionally biased region" description="Low complexity" evidence="1">
    <location>
        <begin position="11"/>
        <end position="24"/>
    </location>
</feature>
<gene>
    <name evidence="3" type="ORF">SAMN05216207_104229</name>
</gene>
<feature type="region of interest" description="Disordered" evidence="1">
    <location>
        <begin position="1"/>
        <end position="25"/>
    </location>
</feature>
<dbReference type="OrthoDB" id="4568955at2"/>
<feature type="transmembrane region" description="Helical" evidence="2">
    <location>
        <begin position="38"/>
        <end position="57"/>
    </location>
</feature>
<keyword evidence="2" id="KW-0812">Transmembrane</keyword>
<dbReference type="Proteomes" id="UP000199614">
    <property type="component" value="Unassembled WGS sequence"/>
</dbReference>